<comment type="subcellular location">
    <subcellularLocation>
        <location evidence="1">Secreted</location>
        <location evidence="1">Extracellular space</location>
    </subcellularLocation>
</comment>
<feature type="active site" description="Charge relay system" evidence="8">
    <location>
        <position position="285"/>
    </location>
</feature>
<keyword evidence="6 8" id="KW-0106">Calcium</keyword>
<accession>A0AAD7N0K5</accession>
<dbReference type="GO" id="GO:0004252">
    <property type="term" value="F:serine-type endopeptidase activity"/>
    <property type="evidence" value="ECO:0007669"/>
    <property type="project" value="UniProtKB-UniRule"/>
</dbReference>
<dbReference type="PANTHER" id="PTHR14218:SF15">
    <property type="entry name" value="TRIPEPTIDYL-PEPTIDASE 1"/>
    <property type="match status" value="1"/>
</dbReference>
<dbReference type="InterPro" id="IPR023828">
    <property type="entry name" value="Peptidase_S8_Ser-AS"/>
</dbReference>
<dbReference type="GO" id="GO:0046872">
    <property type="term" value="F:metal ion binding"/>
    <property type="evidence" value="ECO:0007669"/>
    <property type="project" value="UniProtKB-UniRule"/>
</dbReference>
<evidence type="ECO:0000256" key="4">
    <source>
        <dbReference type="ARBA" id="ARBA00022801"/>
    </source>
</evidence>
<evidence type="ECO:0000256" key="1">
    <source>
        <dbReference type="ARBA" id="ARBA00004239"/>
    </source>
</evidence>
<comment type="caution">
    <text evidence="11">The sequence shown here is derived from an EMBL/GenBank/DDBJ whole genome shotgun (WGS) entry which is preliminary data.</text>
</comment>
<dbReference type="InterPro" id="IPR030400">
    <property type="entry name" value="Sedolisin_dom"/>
</dbReference>
<feature type="signal peptide" evidence="9">
    <location>
        <begin position="1"/>
        <end position="18"/>
    </location>
</feature>
<evidence type="ECO:0000256" key="7">
    <source>
        <dbReference type="ARBA" id="ARBA00023145"/>
    </source>
</evidence>
<dbReference type="Proteomes" id="UP001215598">
    <property type="component" value="Unassembled WGS sequence"/>
</dbReference>
<dbReference type="SUPFAM" id="SSF54897">
    <property type="entry name" value="Protease propeptides/inhibitors"/>
    <property type="match status" value="1"/>
</dbReference>
<dbReference type="Pfam" id="PF09286">
    <property type="entry name" value="Pro-kuma_activ"/>
    <property type="match status" value="1"/>
</dbReference>
<dbReference type="InterPro" id="IPR036852">
    <property type="entry name" value="Peptidase_S8/S53_dom_sf"/>
</dbReference>
<dbReference type="PROSITE" id="PS00138">
    <property type="entry name" value="SUBTILASE_SER"/>
    <property type="match status" value="1"/>
</dbReference>
<proteinExistence type="predicted"/>
<keyword evidence="12" id="KW-1185">Reference proteome</keyword>
<protein>
    <submittedName>
        <fullName evidence="11">Subtilisin-like protein</fullName>
    </submittedName>
</protein>
<dbReference type="GO" id="GO:0006508">
    <property type="term" value="P:proteolysis"/>
    <property type="evidence" value="ECO:0007669"/>
    <property type="project" value="UniProtKB-KW"/>
</dbReference>
<feature type="active site" description="Charge relay system" evidence="8">
    <location>
        <position position="487"/>
    </location>
</feature>
<keyword evidence="9" id="KW-0732">Signal</keyword>
<dbReference type="GO" id="GO:0005576">
    <property type="term" value="C:extracellular region"/>
    <property type="evidence" value="ECO:0007669"/>
    <property type="project" value="UniProtKB-SubCell"/>
</dbReference>
<dbReference type="CDD" id="cd04056">
    <property type="entry name" value="Peptidases_S53"/>
    <property type="match status" value="1"/>
</dbReference>
<evidence type="ECO:0000256" key="8">
    <source>
        <dbReference type="PROSITE-ProRule" id="PRU01032"/>
    </source>
</evidence>
<reference evidence="11" key="1">
    <citation type="submission" date="2023-03" db="EMBL/GenBank/DDBJ databases">
        <title>Massive genome expansion in bonnet fungi (Mycena s.s.) driven by repeated elements and novel gene families across ecological guilds.</title>
        <authorList>
            <consortium name="Lawrence Berkeley National Laboratory"/>
            <person name="Harder C.B."/>
            <person name="Miyauchi S."/>
            <person name="Viragh M."/>
            <person name="Kuo A."/>
            <person name="Thoen E."/>
            <person name="Andreopoulos B."/>
            <person name="Lu D."/>
            <person name="Skrede I."/>
            <person name="Drula E."/>
            <person name="Henrissat B."/>
            <person name="Morin E."/>
            <person name="Kohler A."/>
            <person name="Barry K."/>
            <person name="LaButti K."/>
            <person name="Morin E."/>
            <person name="Salamov A."/>
            <person name="Lipzen A."/>
            <person name="Mereny Z."/>
            <person name="Hegedus B."/>
            <person name="Baldrian P."/>
            <person name="Stursova M."/>
            <person name="Weitz H."/>
            <person name="Taylor A."/>
            <person name="Grigoriev I.V."/>
            <person name="Nagy L.G."/>
            <person name="Martin F."/>
            <person name="Kauserud H."/>
        </authorList>
    </citation>
    <scope>NUCLEOTIDE SEQUENCE</scope>
    <source>
        <strain evidence="11">CBHHK182m</strain>
    </source>
</reference>
<evidence type="ECO:0000259" key="10">
    <source>
        <dbReference type="PROSITE" id="PS51695"/>
    </source>
</evidence>
<dbReference type="AlphaFoldDB" id="A0AAD7N0K5"/>
<evidence type="ECO:0000313" key="12">
    <source>
        <dbReference type="Proteomes" id="UP001215598"/>
    </source>
</evidence>
<name>A0AAD7N0K5_9AGAR</name>
<evidence type="ECO:0000256" key="6">
    <source>
        <dbReference type="ARBA" id="ARBA00022837"/>
    </source>
</evidence>
<sequence length="572" mass="60466">MVLRRFLTSVLLATSTSAGNLVLHETRPTAPSGFISHGPAPPGDLLTLRVALTSNNVAGLEEKLMSLATPGSSEFRQWLSMADVKAFVKPSPETVSAFHAFTSRNNLTSTVISPNEDWVSISLPVSRASELFGAQFELFSHPSLANNLTRTLSVSLPSELVGHVDVIHPTTAFHSPKTRRVPPVKSDRQLEKRVGSAPVSCNTSIPGNFMTPACLQLLYGIPTTPATQPNNTILVTGYVSQWPETIDLAEFLETFRPDIPANTTFSLVTLDNGTDPQTPTAGGIEADLDVEYTIGIATGVPVQFLSVGGNKFGFGFMTDILDTTTYLDGLADADLPTVMTTSYEETETAFGLSLATKICNNYMSLGSRGMSIMFSSGDAGVRGDDGICTDNTFTPLFPASCPWATAVGSTIGFGPEIAVNFTGGGFSNLFPAPSYQTTQIAAFLGTLPTGFEGIFNSTGRGYPDVAVQGWQFSVVNDDILFQESGTSLSTPTFAGIIALINDQLIAAGKPVLGFLNPFLYSNPTAFTDITIGYNQGGFCPVTAPAFNATAGWDPLTGSGTPLFPKLLAAALA</sequence>
<feature type="binding site" evidence="8">
    <location>
        <position position="528"/>
    </location>
    <ligand>
        <name>Ca(2+)</name>
        <dbReference type="ChEBI" id="CHEBI:29108"/>
    </ligand>
</feature>
<dbReference type="EMBL" id="JARKIB010000109">
    <property type="protein sequence ID" value="KAJ7738963.1"/>
    <property type="molecule type" value="Genomic_DNA"/>
</dbReference>
<keyword evidence="3 8" id="KW-0479">Metal-binding</keyword>
<feature type="domain" description="Peptidase S53" evidence="10">
    <location>
        <begin position="209"/>
        <end position="572"/>
    </location>
</feature>
<keyword evidence="4 8" id="KW-0378">Hydrolase</keyword>
<evidence type="ECO:0000256" key="3">
    <source>
        <dbReference type="ARBA" id="ARBA00022723"/>
    </source>
</evidence>
<dbReference type="PANTHER" id="PTHR14218">
    <property type="entry name" value="PROTEASE S8 TRIPEPTIDYL PEPTIDASE I CLN2"/>
    <property type="match status" value="1"/>
</dbReference>
<keyword evidence="7" id="KW-0865">Zymogen</keyword>
<feature type="binding site" evidence="8">
    <location>
        <position position="551"/>
    </location>
    <ligand>
        <name>Ca(2+)</name>
        <dbReference type="ChEBI" id="CHEBI:29108"/>
    </ligand>
</feature>
<dbReference type="CDD" id="cd11377">
    <property type="entry name" value="Pro-peptidase_S53"/>
    <property type="match status" value="1"/>
</dbReference>
<keyword evidence="5 8" id="KW-0720">Serine protease</keyword>
<gene>
    <name evidence="11" type="ORF">B0H16DRAFT_1569343</name>
</gene>
<evidence type="ECO:0000313" key="11">
    <source>
        <dbReference type="EMBL" id="KAJ7738963.1"/>
    </source>
</evidence>
<dbReference type="InterPro" id="IPR050819">
    <property type="entry name" value="Tripeptidyl-peptidase_I"/>
</dbReference>
<dbReference type="SMART" id="SM00944">
    <property type="entry name" value="Pro-kuma_activ"/>
    <property type="match status" value="1"/>
</dbReference>
<dbReference type="PROSITE" id="PS51695">
    <property type="entry name" value="SEDOLISIN"/>
    <property type="match status" value="1"/>
</dbReference>
<evidence type="ECO:0000256" key="5">
    <source>
        <dbReference type="ARBA" id="ARBA00022825"/>
    </source>
</evidence>
<keyword evidence="2 8" id="KW-0645">Protease</keyword>
<dbReference type="Gene3D" id="3.40.50.200">
    <property type="entry name" value="Peptidase S8/S53 domain"/>
    <property type="match status" value="1"/>
</dbReference>
<evidence type="ECO:0000256" key="9">
    <source>
        <dbReference type="SAM" id="SignalP"/>
    </source>
</evidence>
<feature type="binding site" evidence="8">
    <location>
        <position position="529"/>
    </location>
    <ligand>
        <name>Ca(2+)</name>
        <dbReference type="ChEBI" id="CHEBI:29108"/>
    </ligand>
</feature>
<comment type="cofactor">
    <cofactor evidence="8">
        <name>Ca(2+)</name>
        <dbReference type="ChEBI" id="CHEBI:29108"/>
    </cofactor>
    <text evidence="8">Binds 1 Ca(2+) ion per subunit.</text>
</comment>
<evidence type="ECO:0000256" key="2">
    <source>
        <dbReference type="ARBA" id="ARBA00022670"/>
    </source>
</evidence>
<feature type="binding site" evidence="8">
    <location>
        <position position="553"/>
    </location>
    <ligand>
        <name>Ca(2+)</name>
        <dbReference type="ChEBI" id="CHEBI:29108"/>
    </ligand>
</feature>
<dbReference type="GO" id="GO:0008240">
    <property type="term" value="F:tripeptidyl-peptidase activity"/>
    <property type="evidence" value="ECO:0007669"/>
    <property type="project" value="TreeGrafter"/>
</dbReference>
<organism evidence="11 12">
    <name type="scientific">Mycena metata</name>
    <dbReference type="NCBI Taxonomy" id="1033252"/>
    <lineage>
        <taxon>Eukaryota</taxon>
        <taxon>Fungi</taxon>
        <taxon>Dikarya</taxon>
        <taxon>Basidiomycota</taxon>
        <taxon>Agaricomycotina</taxon>
        <taxon>Agaricomycetes</taxon>
        <taxon>Agaricomycetidae</taxon>
        <taxon>Agaricales</taxon>
        <taxon>Marasmiineae</taxon>
        <taxon>Mycenaceae</taxon>
        <taxon>Mycena</taxon>
    </lineage>
</organism>
<feature type="chain" id="PRO_5042087243" evidence="9">
    <location>
        <begin position="19"/>
        <end position="572"/>
    </location>
</feature>
<feature type="active site" description="Charge relay system" evidence="8">
    <location>
        <position position="289"/>
    </location>
</feature>
<dbReference type="SUPFAM" id="SSF52743">
    <property type="entry name" value="Subtilisin-like"/>
    <property type="match status" value="1"/>
</dbReference>
<dbReference type="InterPro" id="IPR015366">
    <property type="entry name" value="S53_propep"/>
</dbReference>